<keyword evidence="3" id="KW-0611">Plant defense</keyword>
<dbReference type="OMA" id="EPTENLM"/>
<dbReference type="GO" id="GO:0051707">
    <property type="term" value="P:response to other organism"/>
    <property type="evidence" value="ECO:0007669"/>
    <property type="project" value="UniProtKB-ARBA"/>
</dbReference>
<dbReference type="SUPFAM" id="SSF52058">
    <property type="entry name" value="L domain-like"/>
    <property type="match status" value="2"/>
</dbReference>
<dbReference type="SMART" id="SM00369">
    <property type="entry name" value="LRR_TYP"/>
    <property type="match status" value="9"/>
</dbReference>
<dbReference type="InterPro" id="IPR058192">
    <property type="entry name" value="WHD_ROQ1-like"/>
</dbReference>
<dbReference type="Gene3D" id="3.80.10.10">
    <property type="entry name" value="Ribonuclease Inhibitor"/>
    <property type="match status" value="2"/>
</dbReference>
<keyword evidence="2" id="KW-0677">Repeat</keyword>
<dbReference type="eggNOG" id="ENOG502QQJE">
    <property type="taxonomic scope" value="Eukaryota"/>
</dbReference>
<gene>
    <name evidence="6" type="ORF">AMTR_s00085p00136920</name>
</gene>
<evidence type="ECO:0000313" key="7">
    <source>
        <dbReference type="Proteomes" id="UP000017836"/>
    </source>
</evidence>
<dbReference type="InterPro" id="IPR027417">
    <property type="entry name" value="P-loop_NTPase"/>
</dbReference>
<dbReference type="GO" id="GO:0006952">
    <property type="term" value="P:defense response"/>
    <property type="evidence" value="ECO:0007669"/>
    <property type="project" value="UniProtKB-KW"/>
</dbReference>
<dbReference type="InterPro" id="IPR003591">
    <property type="entry name" value="Leu-rich_rpt_typical-subtyp"/>
</dbReference>
<dbReference type="SUPFAM" id="SSF52540">
    <property type="entry name" value="P-loop containing nucleoside triphosphate hydrolases"/>
    <property type="match status" value="1"/>
</dbReference>
<dbReference type="GO" id="GO:0043531">
    <property type="term" value="F:ADP binding"/>
    <property type="evidence" value="ECO:0007669"/>
    <property type="project" value="InterPro"/>
</dbReference>
<dbReference type="InterPro" id="IPR002182">
    <property type="entry name" value="NB-ARC"/>
</dbReference>
<evidence type="ECO:0000259" key="5">
    <source>
        <dbReference type="PROSITE" id="PS50104"/>
    </source>
</evidence>
<feature type="transmembrane region" description="Helical" evidence="4">
    <location>
        <begin position="1327"/>
        <end position="1343"/>
    </location>
</feature>
<dbReference type="SUPFAM" id="SSF46785">
    <property type="entry name" value="Winged helix' DNA-binding domain"/>
    <property type="match status" value="1"/>
</dbReference>
<evidence type="ECO:0000256" key="3">
    <source>
        <dbReference type="ARBA" id="ARBA00022821"/>
    </source>
</evidence>
<accession>W1P6X0</accession>
<dbReference type="InterPro" id="IPR055414">
    <property type="entry name" value="LRR_R13L4/SHOC2-like"/>
</dbReference>
<sequence>MDVFLNFSKDTGKGFTAHLHNALKQSGLSTSFTKQQQQQEDGDDNTKIGEIILPSDTQRAIENSQVFICIFSSNYPSCVSCLEELSFVVRLEGRTILPVFYHVEPFHVGRQAGVFKAAFQDHENRYDGKRVERWRDSLKEVGKISGWDLGDGNEADLIDKVVEWVLANLNYTSLYVADHIVGLDSRVSEVVGLLDVNADDVRIIGIHGMGGIGKTTLAKAVYNKIFSGFEGSCFLSDIRDHGLVSLQKQLLRDLFHEGEPDINHVDKGMLLIRNKVRSKRVLVILDDVDHKEQLEKLAGKREWYCPGSRIIVTTRDEHVLNVHRVDRCHIYELKVLNDSQSLQLFSKYAFGVGQPGHEFIKLSNIVVTIAGGLPLALKVFGSYLLDKTTIEEWEDAVRKLENIPEDDILFKLKISYDGLAEEDKWIFLDIACFFIGMDRDYAIDIWKGCDLYASIPIKNLLQKSLITFDGDNKLQMHDQLRDMGRRIVKLENLGDPGRRSRLWFQDDVFDVLKYRKGTEKVRGLILNLGEKDESSTQERHWDIEAFEPMINLKLLRVSYAFIDGSFKVLPSELVWLQWQGCPFGSVPNDFNPGKLVVLDLSRSKIKHVWKEASQNKSNHKLKVLDLGDCYFLLRTPNFSPFPNLEKLNLQRCVSLVEVHRSIGHLNELIYLNMTGCTDLKELPNDISRMCSLQKLLLSECVKLSKLPEQLGSLKSLRELLIDRTAIEKLPKSIGSLKRLRKISLSGCLFLKELPTSIGELLSLQELTLDGTAIRELPNSIGSLKKLEILSARWCGSLTVLPNTIGDLESLLDLLLEKTSISELPNSLGKLSNLRRLWVTGCKSLNRIPESVGELNVLVQLRVDGTQIIGLPDSIETLSELEELDIRRSILFSRLPVSIGNLSRLTIVLLDNTIITELPDSIGSLVNLKKLSLRKCKKFSRLPASMGKMKSLRHLNIEETAIVKLPDDFGSLSSLNVLKMPDCPQFKEFPQNFGSLTSLRTLDIHNNGKLTRLPSALSCLHSMEELNANHCNLEGSIPDEFEKLYSLTTLRLRNNKFHQLPSSMRGLSQLKTLFLSHCTQLRSIPELPTSLAILDAVNCTALQTISDLSHVSKLQELRLTNCERLIDIQGIDQMKSLRQLLLNGCSPRVSRSIAKETFNHLWCFGISGSKVPDWFMFQKLSCTVPRLSDQDLKIRGVILCFVISHNSEIPIDFVPDIPDVLFMIIRNGTRRFSTMLRLGVPKAHQDQVYLFHFQEGGHILPMLEGGDQIEVAKRSPPMFPSIQLKKGGIHLVYKPEQTQDYIQEKLAEFCNSMDCHENLPPHYLRRKVQAGILLWVFVLLYFVWMRSNSENYSPFLPSLMTYSALYALK</sequence>
<keyword evidence="4" id="KW-0812">Transmembrane</keyword>
<evidence type="ECO:0000256" key="4">
    <source>
        <dbReference type="SAM" id="Phobius"/>
    </source>
</evidence>
<dbReference type="PANTHER" id="PTHR11017">
    <property type="entry name" value="LEUCINE-RICH REPEAT-CONTAINING PROTEIN"/>
    <property type="match status" value="1"/>
</dbReference>
<dbReference type="Gene3D" id="3.40.50.300">
    <property type="entry name" value="P-loop containing nucleotide triphosphate hydrolases"/>
    <property type="match status" value="1"/>
</dbReference>
<dbReference type="InterPro" id="IPR042197">
    <property type="entry name" value="Apaf_helical"/>
</dbReference>
<keyword evidence="7" id="KW-1185">Reference proteome</keyword>
<evidence type="ECO:0000256" key="2">
    <source>
        <dbReference type="ARBA" id="ARBA00022737"/>
    </source>
</evidence>
<dbReference type="GO" id="GO:0007165">
    <property type="term" value="P:signal transduction"/>
    <property type="evidence" value="ECO:0007669"/>
    <property type="project" value="InterPro"/>
</dbReference>
<organism evidence="6 7">
    <name type="scientific">Amborella trichopoda</name>
    <dbReference type="NCBI Taxonomy" id="13333"/>
    <lineage>
        <taxon>Eukaryota</taxon>
        <taxon>Viridiplantae</taxon>
        <taxon>Streptophyta</taxon>
        <taxon>Embryophyta</taxon>
        <taxon>Tracheophyta</taxon>
        <taxon>Spermatophyta</taxon>
        <taxon>Magnoliopsida</taxon>
        <taxon>Amborellales</taxon>
        <taxon>Amborellaceae</taxon>
        <taxon>Amborella</taxon>
    </lineage>
</organism>
<feature type="domain" description="TIR" evidence="5">
    <location>
        <begin position="1"/>
        <end position="169"/>
    </location>
</feature>
<dbReference type="Gene3D" id="3.40.50.10140">
    <property type="entry name" value="Toll/interleukin-1 receptor homology (TIR) domain"/>
    <property type="match status" value="1"/>
</dbReference>
<dbReference type="InterPro" id="IPR036390">
    <property type="entry name" value="WH_DNA-bd_sf"/>
</dbReference>
<dbReference type="HOGENOM" id="CLU_001561_0_2_1"/>
<evidence type="ECO:0000256" key="1">
    <source>
        <dbReference type="ARBA" id="ARBA00022614"/>
    </source>
</evidence>
<dbReference type="Gene3D" id="1.10.8.430">
    <property type="entry name" value="Helical domain of apoptotic protease-activating factors"/>
    <property type="match status" value="1"/>
</dbReference>
<keyword evidence="4" id="KW-0472">Membrane</keyword>
<dbReference type="InterPro" id="IPR003593">
    <property type="entry name" value="AAA+_ATPase"/>
</dbReference>
<dbReference type="Proteomes" id="UP000017836">
    <property type="component" value="Unassembled WGS sequence"/>
</dbReference>
<dbReference type="Pfam" id="PF01582">
    <property type="entry name" value="TIR"/>
    <property type="match status" value="1"/>
</dbReference>
<dbReference type="SMART" id="SM00255">
    <property type="entry name" value="TIR"/>
    <property type="match status" value="1"/>
</dbReference>
<dbReference type="Gramene" id="ERN02715">
    <property type="protein sequence ID" value="ERN02715"/>
    <property type="gene ID" value="AMTR_s00085p00136920"/>
</dbReference>
<dbReference type="PRINTS" id="PR00364">
    <property type="entry name" value="DISEASERSIST"/>
</dbReference>
<dbReference type="InterPro" id="IPR000157">
    <property type="entry name" value="TIR_dom"/>
</dbReference>
<dbReference type="Pfam" id="PF23282">
    <property type="entry name" value="WHD_ROQ1"/>
    <property type="match status" value="1"/>
</dbReference>
<dbReference type="InterPro" id="IPR044974">
    <property type="entry name" value="Disease_R_plants"/>
</dbReference>
<name>W1P6X0_AMBTC</name>
<dbReference type="InterPro" id="IPR035897">
    <property type="entry name" value="Toll_tir_struct_dom_sf"/>
</dbReference>
<dbReference type="EMBL" id="KI394487">
    <property type="protein sequence ID" value="ERN02715.1"/>
    <property type="molecule type" value="Genomic_DNA"/>
</dbReference>
<evidence type="ECO:0000313" key="6">
    <source>
        <dbReference type="EMBL" id="ERN02715.1"/>
    </source>
</evidence>
<keyword evidence="1" id="KW-0433">Leucine-rich repeat</keyword>
<dbReference type="InterPro" id="IPR032675">
    <property type="entry name" value="LRR_dom_sf"/>
</dbReference>
<protein>
    <recommendedName>
        <fullName evidence="5">TIR domain-containing protein</fullName>
    </recommendedName>
</protein>
<keyword evidence="4" id="KW-1133">Transmembrane helix</keyword>
<dbReference type="Pfam" id="PF23598">
    <property type="entry name" value="LRR_14"/>
    <property type="match status" value="3"/>
</dbReference>
<dbReference type="Pfam" id="PF00931">
    <property type="entry name" value="NB-ARC"/>
    <property type="match status" value="1"/>
</dbReference>
<dbReference type="SUPFAM" id="SSF52200">
    <property type="entry name" value="Toll/Interleukin receptor TIR domain"/>
    <property type="match status" value="1"/>
</dbReference>
<proteinExistence type="predicted"/>
<dbReference type="PROSITE" id="PS50104">
    <property type="entry name" value="TIR"/>
    <property type="match status" value="1"/>
</dbReference>
<dbReference type="PANTHER" id="PTHR11017:SF385">
    <property type="entry name" value="DISEASE RESISTANCE PROTEIN (TIR-NBS-LRR CLASS)-RELATED"/>
    <property type="match status" value="1"/>
</dbReference>
<dbReference type="SMART" id="SM00382">
    <property type="entry name" value="AAA"/>
    <property type="match status" value="1"/>
</dbReference>
<reference evidence="7" key="1">
    <citation type="journal article" date="2013" name="Science">
        <title>The Amborella genome and the evolution of flowering plants.</title>
        <authorList>
            <consortium name="Amborella Genome Project"/>
        </authorList>
    </citation>
    <scope>NUCLEOTIDE SEQUENCE [LARGE SCALE GENOMIC DNA]</scope>
</reference>